<reference evidence="2 3" key="2">
    <citation type="journal article" date="2011" name="PLoS ONE">
        <title>The Cyst-Dividing Bacterium Ramlibacter tataouinensis TTB310 Genome Reveals a Well-Stocked Toolbox for Adaptation to a Desert Environment.</title>
        <authorList>
            <person name="De Luca G."/>
            <person name="Barakat M."/>
            <person name="Ortet P."/>
            <person name="Fochesato S."/>
            <person name="Jourlin-Castelli C."/>
            <person name="Ansaldi M."/>
            <person name="Py B."/>
            <person name="Fichant G."/>
            <person name="Coutinho P.M."/>
            <person name="Voulhoux R."/>
            <person name="Bastien O."/>
            <person name="Marechal E."/>
            <person name="Henrissat B."/>
            <person name="Quentin Y."/>
            <person name="Noirot P."/>
            <person name="Filloux A."/>
            <person name="Mejean V."/>
            <person name="Dubow M.S."/>
            <person name="Barras F."/>
            <person name="Barbe V."/>
            <person name="Weissenbach J."/>
            <person name="Mihalcescu I."/>
            <person name="Vermeglio A."/>
            <person name="Achouak W."/>
            <person name="Heulin T."/>
        </authorList>
    </citation>
    <scope>NUCLEOTIDE SEQUENCE [LARGE SCALE GENOMIC DNA]</scope>
    <source>
        <strain evidence="3">ATCC BAA-407 / DSM 14655 / LMG 21543 / TTB310</strain>
    </source>
</reference>
<dbReference type="GO" id="GO:0003824">
    <property type="term" value="F:catalytic activity"/>
    <property type="evidence" value="ECO:0007669"/>
    <property type="project" value="InterPro"/>
</dbReference>
<dbReference type="AlphaFoldDB" id="F5XZI5"/>
<dbReference type="PROSITE" id="PS51340">
    <property type="entry name" value="MOSC"/>
    <property type="match status" value="1"/>
</dbReference>
<dbReference type="InterPro" id="IPR005303">
    <property type="entry name" value="MOCOS_middle"/>
</dbReference>
<protein>
    <recommendedName>
        <fullName evidence="1">MOSC domain-containing protein</fullName>
    </recommendedName>
</protein>
<dbReference type="PATRIC" id="fig|365046.3.peg.3507"/>
<dbReference type="GO" id="GO:0030170">
    <property type="term" value="F:pyridoxal phosphate binding"/>
    <property type="evidence" value="ECO:0007669"/>
    <property type="project" value="InterPro"/>
</dbReference>
<organism evidence="2 3">
    <name type="scientific">Ramlibacter tataouinensis (strain ATCC BAA-407 / DSM 14655 / LMG 21543 / TTB310)</name>
    <dbReference type="NCBI Taxonomy" id="365046"/>
    <lineage>
        <taxon>Bacteria</taxon>
        <taxon>Pseudomonadati</taxon>
        <taxon>Pseudomonadota</taxon>
        <taxon>Betaproteobacteria</taxon>
        <taxon>Burkholderiales</taxon>
        <taxon>Comamonadaceae</taxon>
        <taxon>Ramlibacter</taxon>
    </lineage>
</organism>
<dbReference type="eggNOG" id="COG3217">
    <property type="taxonomic scope" value="Bacteria"/>
</dbReference>
<dbReference type="Pfam" id="PF03473">
    <property type="entry name" value="MOSC"/>
    <property type="match status" value="1"/>
</dbReference>
<dbReference type="PANTHER" id="PTHR14237:SF19">
    <property type="entry name" value="MITOCHONDRIAL AMIDOXIME REDUCING COMPONENT 1"/>
    <property type="match status" value="1"/>
</dbReference>
<evidence type="ECO:0000313" key="3">
    <source>
        <dbReference type="Proteomes" id="UP000008385"/>
    </source>
</evidence>
<dbReference type="HOGENOM" id="CLU_028286_0_0_4"/>
<dbReference type="KEGG" id="rta:Rta_34290"/>
<accession>F5XZI5</accession>
<evidence type="ECO:0000259" key="1">
    <source>
        <dbReference type="PROSITE" id="PS51340"/>
    </source>
</evidence>
<dbReference type="Proteomes" id="UP000008385">
    <property type="component" value="Chromosome"/>
</dbReference>
<dbReference type="SUPFAM" id="SSF50800">
    <property type="entry name" value="PK beta-barrel domain-like"/>
    <property type="match status" value="1"/>
</dbReference>
<feature type="domain" description="MOSC" evidence="1">
    <location>
        <begin position="128"/>
        <end position="286"/>
    </location>
</feature>
<evidence type="ECO:0000313" key="2">
    <source>
        <dbReference type="EMBL" id="AEG94542.1"/>
    </source>
</evidence>
<dbReference type="Pfam" id="PF03476">
    <property type="entry name" value="MOSC_N"/>
    <property type="match status" value="1"/>
</dbReference>
<reference evidence="3" key="1">
    <citation type="submission" date="2006-01" db="EMBL/GenBank/DDBJ databases">
        <title>Genome of the cyst-dividing bacterium Ramlibacter tataouinensis.</title>
        <authorList>
            <person name="Barakat M."/>
            <person name="Ortet P."/>
            <person name="De Luca G."/>
            <person name="Jourlin-Castelli C."/>
            <person name="Ansaldi M."/>
            <person name="Py B."/>
            <person name="Fichant G."/>
            <person name="Coutinho P."/>
            <person name="Voulhoux R."/>
            <person name="Bastien O."/>
            <person name="Roy S."/>
            <person name="Marechal E."/>
            <person name="Henrissat B."/>
            <person name="Quentin Y."/>
            <person name="Noirot P."/>
            <person name="Filloux A."/>
            <person name="Mejean V."/>
            <person name="DuBow M."/>
            <person name="Barras F."/>
            <person name="Heulin T."/>
        </authorList>
    </citation>
    <scope>NUCLEOTIDE SEQUENCE [LARGE SCALE GENOMIC DNA]</scope>
    <source>
        <strain evidence="3">ATCC BAA-407 / DSM 14655 / LMG 21543 / TTB310</strain>
    </source>
</reference>
<dbReference type="GO" id="GO:0030151">
    <property type="term" value="F:molybdenum ion binding"/>
    <property type="evidence" value="ECO:0007669"/>
    <property type="project" value="InterPro"/>
</dbReference>
<dbReference type="SUPFAM" id="SSF141673">
    <property type="entry name" value="MOSC N-terminal domain-like"/>
    <property type="match status" value="1"/>
</dbReference>
<gene>
    <name evidence="2" type="ordered locus">Rta_34290</name>
</gene>
<proteinExistence type="predicted"/>
<sequence length="289" mass="31679">MPTMSTSAHDVSARIARLFVYPVKSCAGVELPEAVLTEAGLDLDRAWMVVDAEGEFVTQRELPRMALVRVQLKHHEVVLRAPGMLALHLQIDAVEAPAKVRVWDDVVPAYDMGDVAAQWFSDFLGQRLRLVRFDPEHRRLSSLQWTQGVEAPNQFSDGFPLLAASQASLDLLNQRLAAAGHPPVGMERFRPNIVLDGIEAHDEDRLGTLHVGDAGAIRLRPVKPCPRCPIPNVDPATAQAEPAVGDVLQVYRRNERLGGAVAFGMNLIVLQGDGELLRVGQLAAASWQF</sequence>
<dbReference type="InterPro" id="IPR011037">
    <property type="entry name" value="Pyrv_Knase-like_insert_dom_sf"/>
</dbReference>
<dbReference type="EMBL" id="CP000245">
    <property type="protein sequence ID" value="AEG94542.1"/>
    <property type="molecule type" value="Genomic_DNA"/>
</dbReference>
<dbReference type="STRING" id="365046.Rta_34290"/>
<dbReference type="InterPro" id="IPR005302">
    <property type="entry name" value="MoCF_Sase_C"/>
</dbReference>
<name>F5XZI5_RAMTT</name>
<dbReference type="PANTHER" id="PTHR14237">
    <property type="entry name" value="MOLYBDOPTERIN COFACTOR SULFURASE MOSC"/>
    <property type="match status" value="1"/>
</dbReference>
<keyword evidence="3" id="KW-1185">Reference proteome</keyword>